<evidence type="ECO:0000313" key="2">
    <source>
        <dbReference type="Proteomes" id="UP001148662"/>
    </source>
</evidence>
<keyword evidence="2" id="KW-1185">Reference proteome</keyword>
<proteinExistence type="predicted"/>
<reference evidence="1" key="1">
    <citation type="submission" date="2022-07" db="EMBL/GenBank/DDBJ databases">
        <title>Genome Sequence of Phlebia brevispora.</title>
        <authorList>
            <person name="Buettner E."/>
        </authorList>
    </citation>
    <scope>NUCLEOTIDE SEQUENCE</scope>
    <source>
        <strain evidence="1">MPL23</strain>
    </source>
</reference>
<dbReference type="Proteomes" id="UP001148662">
    <property type="component" value="Unassembled WGS sequence"/>
</dbReference>
<name>A0ACC1RLU8_9APHY</name>
<protein>
    <submittedName>
        <fullName evidence="1">Uncharacterized protein</fullName>
    </submittedName>
</protein>
<evidence type="ECO:0000313" key="1">
    <source>
        <dbReference type="EMBL" id="KAJ3521950.1"/>
    </source>
</evidence>
<dbReference type="EMBL" id="JANHOG010002580">
    <property type="protein sequence ID" value="KAJ3521950.1"/>
    <property type="molecule type" value="Genomic_DNA"/>
</dbReference>
<gene>
    <name evidence="1" type="ORF">NM688_g8946</name>
</gene>
<organism evidence="1 2">
    <name type="scientific">Phlebia brevispora</name>
    <dbReference type="NCBI Taxonomy" id="194682"/>
    <lineage>
        <taxon>Eukaryota</taxon>
        <taxon>Fungi</taxon>
        <taxon>Dikarya</taxon>
        <taxon>Basidiomycota</taxon>
        <taxon>Agaricomycotina</taxon>
        <taxon>Agaricomycetes</taxon>
        <taxon>Polyporales</taxon>
        <taxon>Meruliaceae</taxon>
        <taxon>Phlebia</taxon>
    </lineage>
</organism>
<sequence length="262" mass="28449">MTAPGCFCGTASVATTSSHRLRRLLKTSPHLAQLLIHALSHTEGEFDNRDKDHAHHLVPLSWRPRHPFSSLEPQVGVLSTISNTTEINVAGRRFHTGYIGGSVLARLLAHPSAKTFDITVIVRSQDKAKKFESFGVKAVVGSFKSDLALLEKLVEESHIVFNCADADDLPSVQTILSGLRKRHAKLGDLPIYIHTSGTGVLTAGYETKGLAASDTIFDDSNVEQIENIPPNALHRNVDLAIVQADKEGTSTFLSSSLRRSPS</sequence>
<comment type="caution">
    <text evidence="1">The sequence shown here is derived from an EMBL/GenBank/DDBJ whole genome shotgun (WGS) entry which is preliminary data.</text>
</comment>
<accession>A0ACC1RLU8</accession>